<evidence type="ECO:0000259" key="3">
    <source>
        <dbReference type="PROSITE" id="PS51371"/>
    </source>
</evidence>
<dbReference type="InterPro" id="IPR046342">
    <property type="entry name" value="CBS_dom_sf"/>
</dbReference>
<proteinExistence type="predicted"/>
<evidence type="ECO:0000256" key="2">
    <source>
        <dbReference type="PROSITE-ProRule" id="PRU00703"/>
    </source>
</evidence>
<dbReference type="Pfam" id="PF00571">
    <property type="entry name" value="CBS"/>
    <property type="match status" value="2"/>
</dbReference>
<dbReference type="InterPro" id="IPR051257">
    <property type="entry name" value="Diverse_CBS-Domain"/>
</dbReference>
<dbReference type="PANTHER" id="PTHR43080">
    <property type="entry name" value="CBS DOMAIN-CONTAINING PROTEIN CBSX3, MITOCHONDRIAL"/>
    <property type="match status" value="1"/>
</dbReference>
<accession>A0ABZ2JYZ7</accession>
<evidence type="ECO:0000256" key="1">
    <source>
        <dbReference type="ARBA" id="ARBA00023122"/>
    </source>
</evidence>
<evidence type="ECO:0000313" key="4">
    <source>
        <dbReference type="EMBL" id="WXA91712.1"/>
    </source>
</evidence>
<dbReference type="EMBL" id="CP089982">
    <property type="protein sequence ID" value="WXA91712.1"/>
    <property type="molecule type" value="Genomic_DNA"/>
</dbReference>
<reference evidence="4 5" key="1">
    <citation type="submission" date="2021-12" db="EMBL/GenBank/DDBJ databases">
        <title>Discovery of the Pendulisporaceae a myxobacterial family with distinct sporulation behavior and unique specialized metabolism.</title>
        <authorList>
            <person name="Garcia R."/>
            <person name="Popoff A."/>
            <person name="Bader C.D."/>
            <person name="Loehr J."/>
            <person name="Walesch S."/>
            <person name="Walt C."/>
            <person name="Boldt J."/>
            <person name="Bunk B."/>
            <person name="Haeckl F.J.F.P.J."/>
            <person name="Gunesch A.P."/>
            <person name="Birkelbach J."/>
            <person name="Nuebel U."/>
            <person name="Pietschmann T."/>
            <person name="Bach T."/>
            <person name="Mueller R."/>
        </authorList>
    </citation>
    <scope>NUCLEOTIDE SEQUENCE [LARGE SCALE GENOMIC DNA]</scope>
    <source>
        <strain evidence="4 5">MSr12523</strain>
    </source>
</reference>
<dbReference type="InterPro" id="IPR000644">
    <property type="entry name" value="CBS_dom"/>
</dbReference>
<dbReference type="PANTHER" id="PTHR43080:SF2">
    <property type="entry name" value="CBS DOMAIN-CONTAINING PROTEIN"/>
    <property type="match status" value="1"/>
</dbReference>
<keyword evidence="5" id="KW-1185">Reference proteome</keyword>
<protein>
    <submittedName>
        <fullName evidence="4">CBS domain-containing protein</fullName>
    </submittedName>
</protein>
<feature type="domain" description="CBS" evidence="3">
    <location>
        <begin position="6"/>
        <end position="62"/>
    </location>
</feature>
<dbReference type="RefSeq" id="WP_394842334.1">
    <property type="nucleotide sequence ID" value="NZ_CP089982.1"/>
</dbReference>
<dbReference type="SMART" id="SM00116">
    <property type="entry name" value="CBS"/>
    <property type="match status" value="2"/>
</dbReference>
<name>A0ABZ2JYZ7_9BACT</name>
<feature type="domain" description="CBS" evidence="3">
    <location>
        <begin position="71"/>
        <end position="128"/>
    </location>
</feature>
<gene>
    <name evidence="4" type="ORF">LZC95_35335</name>
</gene>
<dbReference type="Gene3D" id="3.10.580.10">
    <property type="entry name" value="CBS-domain"/>
    <property type="match status" value="1"/>
</dbReference>
<dbReference type="Proteomes" id="UP001379533">
    <property type="component" value="Chromosome"/>
</dbReference>
<dbReference type="PROSITE" id="PS51371">
    <property type="entry name" value="CBS"/>
    <property type="match status" value="2"/>
</dbReference>
<keyword evidence="1 2" id="KW-0129">CBS domain</keyword>
<evidence type="ECO:0000313" key="5">
    <source>
        <dbReference type="Proteomes" id="UP001379533"/>
    </source>
</evidence>
<sequence>MSLSRFLRAVTTVSETDPVAVAAGKLRDAHVGCVVVTRGGRPVGIVTDRDLAVRVVAEGRDPWRTLVSDIVTYDPIVLEASDGIETAVARMREHGVRRLPIVDASGAVVGIVTSDDLVLLVGREMSDLCEGINGSADTCDSR</sequence>
<dbReference type="CDD" id="cd17775">
    <property type="entry name" value="CBS_pair_bact_arch"/>
    <property type="match status" value="1"/>
</dbReference>
<organism evidence="4 5">
    <name type="scientific">Pendulispora brunnea</name>
    <dbReference type="NCBI Taxonomy" id="2905690"/>
    <lineage>
        <taxon>Bacteria</taxon>
        <taxon>Pseudomonadati</taxon>
        <taxon>Myxococcota</taxon>
        <taxon>Myxococcia</taxon>
        <taxon>Myxococcales</taxon>
        <taxon>Sorangiineae</taxon>
        <taxon>Pendulisporaceae</taxon>
        <taxon>Pendulispora</taxon>
    </lineage>
</organism>
<dbReference type="SUPFAM" id="SSF54631">
    <property type="entry name" value="CBS-domain pair"/>
    <property type="match status" value="1"/>
</dbReference>